<gene>
    <name evidence="3" type="ORF">CVT25_015097</name>
</gene>
<dbReference type="InterPro" id="IPR046522">
    <property type="entry name" value="DUF6699"/>
</dbReference>
<dbReference type="Pfam" id="PF20415">
    <property type="entry name" value="DUF6699"/>
    <property type="match status" value="1"/>
</dbReference>
<reference evidence="3 4" key="1">
    <citation type="journal article" date="2018" name="Evol. Lett.">
        <title>Horizontal gene cluster transfer increased hallucinogenic mushroom diversity.</title>
        <authorList>
            <person name="Reynolds H.T."/>
            <person name="Vijayakumar V."/>
            <person name="Gluck-Thaler E."/>
            <person name="Korotkin H.B."/>
            <person name="Matheny P.B."/>
            <person name="Slot J.C."/>
        </authorList>
    </citation>
    <scope>NUCLEOTIDE SEQUENCE [LARGE SCALE GENOMIC DNA]</scope>
    <source>
        <strain evidence="3 4">2631</strain>
    </source>
</reference>
<name>A0A409WS88_PSICY</name>
<sequence length="223" mass="25033">MPTKSVLPSRPAFDDTHSEGVSSVSPGTDITPTYRALTCPPRPARSRTMPLPKEDGLVLVPHPVLCSGQTGHGLEWDFSRRPWTSELSEETRGAPATTPPSKGPIDIRVGALPYGPITVMASQNANFITVWDVVVATHRALCSEALRCQGLVHLQEYNQFLIPQITPFAQREESRQCRYERNEEEVTRAIRSHFGKMTRWSGMHPVRSEENVWILKTGRGEYW</sequence>
<evidence type="ECO:0000256" key="1">
    <source>
        <dbReference type="SAM" id="MobiDB-lite"/>
    </source>
</evidence>
<feature type="region of interest" description="Disordered" evidence="1">
    <location>
        <begin position="1"/>
        <end position="47"/>
    </location>
</feature>
<dbReference type="EMBL" id="NHYD01003264">
    <property type="protein sequence ID" value="PPQ81341.1"/>
    <property type="molecule type" value="Genomic_DNA"/>
</dbReference>
<evidence type="ECO:0000259" key="2">
    <source>
        <dbReference type="Pfam" id="PF20415"/>
    </source>
</evidence>
<evidence type="ECO:0000313" key="3">
    <source>
        <dbReference type="EMBL" id="PPQ81341.1"/>
    </source>
</evidence>
<evidence type="ECO:0000313" key="4">
    <source>
        <dbReference type="Proteomes" id="UP000283269"/>
    </source>
</evidence>
<protein>
    <recommendedName>
        <fullName evidence="2">DUF6699 domain-containing protein</fullName>
    </recommendedName>
</protein>
<keyword evidence="4" id="KW-1185">Reference proteome</keyword>
<proteinExistence type="predicted"/>
<accession>A0A409WS88</accession>
<feature type="region of interest" description="Disordered" evidence="1">
    <location>
        <begin position="85"/>
        <end position="104"/>
    </location>
</feature>
<feature type="domain" description="DUF6699" evidence="2">
    <location>
        <begin position="74"/>
        <end position="203"/>
    </location>
</feature>
<comment type="caution">
    <text evidence="3">The sequence shown here is derived from an EMBL/GenBank/DDBJ whole genome shotgun (WGS) entry which is preliminary data.</text>
</comment>
<dbReference type="Proteomes" id="UP000283269">
    <property type="component" value="Unassembled WGS sequence"/>
</dbReference>
<dbReference type="InParanoid" id="A0A409WS88"/>
<dbReference type="AlphaFoldDB" id="A0A409WS88"/>
<organism evidence="3 4">
    <name type="scientific">Psilocybe cyanescens</name>
    <dbReference type="NCBI Taxonomy" id="93625"/>
    <lineage>
        <taxon>Eukaryota</taxon>
        <taxon>Fungi</taxon>
        <taxon>Dikarya</taxon>
        <taxon>Basidiomycota</taxon>
        <taxon>Agaricomycotina</taxon>
        <taxon>Agaricomycetes</taxon>
        <taxon>Agaricomycetidae</taxon>
        <taxon>Agaricales</taxon>
        <taxon>Agaricineae</taxon>
        <taxon>Strophariaceae</taxon>
        <taxon>Psilocybe</taxon>
    </lineage>
</organism>
<feature type="compositionally biased region" description="Polar residues" evidence="1">
    <location>
        <begin position="19"/>
        <end position="31"/>
    </location>
</feature>